<evidence type="ECO:0000256" key="4">
    <source>
        <dbReference type="ARBA" id="ARBA00022456"/>
    </source>
</evidence>
<evidence type="ECO:0000256" key="2">
    <source>
        <dbReference type="ARBA" id="ARBA00005109"/>
    </source>
</evidence>
<comment type="pathway">
    <text evidence="2">Amino-acid degradation; L-valine degradation.</text>
</comment>
<keyword evidence="4" id="KW-0101">Branched-chain amino acid catabolism</keyword>
<dbReference type="SUPFAM" id="SSF47203">
    <property type="entry name" value="Acyl-CoA dehydrogenase C-terminal domain-like"/>
    <property type="match status" value="1"/>
</dbReference>
<dbReference type="FunFam" id="1.20.140.10:FF:000001">
    <property type="entry name" value="Acyl-CoA dehydrogenase"/>
    <property type="match status" value="1"/>
</dbReference>
<dbReference type="EMBL" id="UOFO01000002">
    <property type="protein sequence ID" value="VAW83182.1"/>
    <property type="molecule type" value="Genomic_DNA"/>
</dbReference>
<dbReference type="FunFam" id="1.10.540.10:FF:000007">
    <property type="entry name" value="Isovaleryl-CoA dehydrogenase, mitochondrial"/>
    <property type="match status" value="1"/>
</dbReference>
<comment type="cofactor">
    <cofactor evidence="1">
        <name>FAD</name>
        <dbReference type="ChEBI" id="CHEBI:57692"/>
    </cofactor>
</comment>
<keyword evidence="6" id="KW-0274">FAD</keyword>
<dbReference type="FunFam" id="2.40.110.10:FF:000001">
    <property type="entry name" value="Acyl-CoA dehydrogenase, mitochondrial"/>
    <property type="match status" value="1"/>
</dbReference>
<keyword evidence="5" id="KW-0285">Flavoprotein</keyword>
<organism evidence="11">
    <name type="scientific">hydrothermal vent metagenome</name>
    <dbReference type="NCBI Taxonomy" id="652676"/>
    <lineage>
        <taxon>unclassified sequences</taxon>
        <taxon>metagenomes</taxon>
        <taxon>ecological metagenomes</taxon>
    </lineage>
</organism>
<dbReference type="GO" id="GO:0008470">
    <property type="term" value="F:3-methylbutanoyl-CoA dehydrogenase activity"/>
    <property type="evidence" value="ECO:0007669"/>
    <property type="project" value="UniProtKB-EC"/>
</dbReference>
<feature type="domain" description="Acyl-CoA dehydrogenase/oxidase N-terminal" evidence="10">
    <location>
        <begin position="4"/>
        <end position="114"/>
    </location>
</feature>
<feature type="domain" description="Acyl-CoA oxidase/dehydrogenase middle" evidence="9">
    <location>
        <begin position="118"/>
        <end position="215"/>
    </location>
</feature>
<evidence type="ECO:0000259" key="8">
    <source>
        <dbReference type="Pfam" id="PF00441"/>
    </source>
</evidence>
<dbReference type="Gene3D" id="1.20.140.10">
    <property type="entry name" value="Butyryl-CoA Dehydrogenase, subunit A, domain 3"/>
    <property type="match status" value="1"/>
</dbReference>
<evidence type="ECO:0000313" key="11">
    <source>
        <dbReference type="EMBL" id="VAW83182.1"/>
    </source>
</evidence>
<evidence type="ECO:0000256" key="5">
    <source>
        <dbReference type="ARBA" id="ARBA00022630"/>
    </source>
</evidence>
<dbReference type="AlphaFoldDB" id="A0A3B0Z6J0"/>
<dbReference type="InterPro" id="IPR046373">
    <property type="entry name" value="Acyl-CoA_Oxase/DH_mid-dom_sf"/>
</dbReference>
<dbReference type="InterPro" id="IPR009075">
    <property type="entry name" value="AcylCo_DH/oxidase_C"/>
</dbReference>
<dbReference type="Pfam" id="PF02770">
    <property type="entry name" value="Acyl-CoA_dh_M"/>
    <property type="match status" value="1"/>
</dbReference>
<dbReference type="InterPro" id="IPR013786">
    <property type="entry name" value="AcylCoA_DH/ox_N"/>
</dbReference>
<dbReference type="PIRSF" id="PIRSF016578">
    <property type="entry name" value="HsaA"/>
    <property type="match status" value="1"/>
</dbReference>
<dbReference type="PANTHER" id="PTHR43884:SF12">
    <property type="entry name" value="ISOVALERYL-COA DEHYDROGENASE, MITOCHONDRIAL-RELATED"/>
    <property type="match status" value="1"/>
</dbReference>
<dbReference type="Gene3D" id="1.10.540.10">
    <property type="entry name" value="Acyl-CoA dehydrogenase/oxidase, N-terminal domain"/>
    <property type="match status" value="1"/>
</dbReference>
<gene>
    <name evidence="11" type="ORF">MNBD_GAMMA16-468</name>
</gene>
<dbReference type="GO" id="GO:0050660">
    <property type="term" value="F:flavin adenine dinucleotide binding"/>
    <property type="evidence" value="ECO:0007669"/>
    <property type="project" value="InterPro"/>
</dbReference>
<dbReference type="Gene3D" id="2.40.110.10">
    <property type="entry name" value="Butyryl-CoA Dehydrogenase, subunit A, domain 2"/>
    <property type="match status" value="1"/>
</dbReference>
<evidence type="ECO:0000259" key="10">
    <source>
        <dbReference type="Pfam" id="PF02771"/>
    </source>
</evidence>
<sequence length="385" mass="42229">MNENFDAFRGRVRAFAEQEVAPLAAQIDKDDEIPRALWKKMGDQKLLGLTVPQEYGGEGQSFLAQVIAIEELSRVSGTVGFVYAAHSNICVHNLYEHATDEQRKKYLPGLISGELIGALAMSEPNAGSDVVGSMTCHAEKKGDVWVANGTKRWITNGPDADVIIVYMRTAPVETGSKSVTAFLVEKEISGFSKGKKKDKLGMRGAGNCELYFENCEIPEQQVLGEVNHGVSILMKGLDSERLVLCGGPLGLMQAALDLVIPYLLERKQFGQPIGNFQMMQAKLADMYTQFQAAQAMVYRLGENFSNNPHRGRDAAACCLFSSTAATLMALDAIQVMGGRGYMNEEIPGRLLRDAKIYEIGGGTNEIRRIVIARDIFKAHKTTQKK</sequence>
<reference evidence="11" key="1">
    <citation type="submission" date="2018-06" db="EMBL/GenBank/DDBJ databases">
        <authorList>
            <person name="Zhirakovskaya E."/>
        </authorList>
    </citation>
    <scope>NUCLEOTIDE SEQUENCE</scope>
</reference>
<dbReference type="InterPro" id="IPR006089">
    <property type="entry name" value="Acyl-CoA_DH_CS"/>
</dbReference>
<dbReference type="PROSITE" id="PS00073">
    <property type="entry name" value="ACYL_COA_DH_2"/>
    <property type="match status" value="1"/>
</dbReference>
<dbReference type="InterPro" id="IPR006091">
    <property type="entry name" value="Acyl-CoA_Oxase/DH_mid-dom"/>
</dbReference>
<evidence type="ECO:0000256" key="3">
    <source>
        <dbReference type="ARBA" id="ARBA00009347"/>
    </source>
</evidence>
<dbReference type="EC" id="1.3.8.4" evidence="11"/>
<proteinExistence type="inferred from homology"/>
<protein>
    <submittedName>
        <fullName evidence="11">Isovaleryl-CoA dehydrogenase</fullName>
        <ecNumber evidence="11">1.3.8.4</ecNumber>
    </submittedName>
</protein>
<dbReference type="GO" id="GO:0006552">
    <property type="term" value="P:L-leucine catabolic process"/>
    <property type="evidence" value="ECO:0007669"/>
    <property type="project" value="TreeGrafter"/>
</dbReference>
<dbReference type="InterPro" id="IPR009100">
    <property type="entry name" value="AcylCoA_DH/oxidase_NM_dom_sf"/>
</dbReference>
<feature type="domain" description="Acyl-CoA dehydrogenase/oxidase C-terminal" evidence="8">
    <location>
        <begin position="227"/>
        <end position="375"/>
    </location>
</feature>
<accession>A0A3B0Z6J0</accession>
<evidence type="ECO:0000259" key="9">
    <source>
        <dbReference type="Pfam" id="PF02770"/>
    </source>
</evidence>
<comment type="similarity">
    <text evidence="3">Belongs to the acyl-CoA dehydrogenase family.</text>
</comment>
<dbReference type="InterPro" id="IPR036250">
    <property type="entry name" value="AcylCo_DH-like_C"/>
</dbReference>
<evidence type="ECO:0000256" key="1">
    <source>
        <dbReference type="ARBA" id="ARBA00001974"/>
    </source>
</evidence>
<dbReference type="PROSITE" id="PS00072">
    <property type="entry name" value="ACYL_COA_DH_1"/>
    <property type="match status" value="1"/>
</dbReference>
<name>A0A3B0Z6J0_9ZZZZ</name>
<dbReference type="Pfam" id="PF00441">
    <property type="entry name" value="Acyl-CoA_dh_1"/>
    <property type="match status" value="1"/>
</dbReference>
<keyword evidence="7 11" id="KW-0560">Oxidoreductase</keyword>
<dbReference type="SUPFAM" id="SSF56645">
    <property type="entry name" value="Acyl-CoA dehydrogenase NM domain-like"/>
    <property type="match status" value="1"/>
</dbReference>
<dbReference type="Pfam" id="PF02771">
    <property type="entry name" value="Acyl-CoA_dh_N"/>
    <property type="match status" value="1"/>
</dbReference>
<dbReference type="PANTHER" id="PTHR43884">
    <property type="entry name" value="ACYL-COA DEHYDROGENASE"/>
    <property type="match status" value="1"/>
</dbReference>
<evidence type="ECO:0000256" key="6">
    <source>
        <dbReference type="ARBA" id="ARBA00022827"/>
    </source>
</evidence>
<dbReference type="InterPro" id="IPR037069">
    <property type="entry name" value="AcylCoA_DH/ox_N_sf"/>
</dbReference>
<evidence type="ECO:0000256" key="7">
    <source>
        <dbReference type="ARBA" id="ARBA00023002"/>
    </source>
</evidence>